<name>A7H0V6_CAMC5</name>
<evidence type="ECO:0000313" key="1">
    <source>
        <dbReference type="EMBL" id="EAU00372.1"/>
    </source>
</evidence>
<reference evidence="1" key="1">
    <citation type="submission" date="2016-07" db="EMBL/GenBank/DDBJ databases">
        <title>Comparative genomics of the Campylobacter concisus group.</title>
        <authorList>
            <person name="Miller W.G."/>
            <person name="Yee E."/>
            <person name="Chapman M.H."/>
            <person name="Huynh S."/>
            <person name="Bono J.L."/>
            <person name="On S.L.W."/>
            <person name="StLeger J."/>
            <person name="Foster G."/>
            <person name="Parker C.T."/>
        </authorList>
    </citation>
    <scope>NUCLEOTIDE SEQUENCE</scope>
    <source>
        <strain evidence="1">525.92</strain>
    </source>
</reference>
<dbReference type="KEGG" id="ccv:CCV52592_0045"/>
<dbReference type="AlphaFoldDB" id="A7H0V6"/>
<dbReference type="STRING" id="360105.CCV52592_0045"/>
<evidence type="ECO:0000313" key="2">
    <source>
        <dbReference type="Proteomes" id="UP000006380"/>
    </source>
</evidence>
<sequence>MIADTSINGYKASIEKHEAQRVIILRELEKHPEGMTRRMLSRATNIETSTISARVNELIKAQVLDEPFRDKCPITNIEVKWLQIRGSDV</sequence>
<accession>A7H0V6</accession>
<dbReference type="HOGENOM" id="CLU_2449052_0_0_7"/>
<dbReference type="RefSeq" id="WP_011992818.1">
    <property type="nucleotide sequence ID" value="NC_009715.2"/>
</dbReference>
<dbReference type="Gene3D" id="1.10.10.10">
    <property type="entry name" value="Winged helix-like DNA-binding domain superfamily/Winged helix DNA-binding domain"/>
    <property type="match status" value="1"/>
</dbReference>
<dbReference type="SUPFAM" id="SSF46785">
    <property type="entry name" value="Winged helix' DNA-binding domain"/>
    <property type="match status" value="1"/>
</dbReference>
<dbReference type="Pfam" id="PF13412">
    <property type="entry name" value="HTH_24"/>
    <property type="match status" value="1"/>
</dbReference>
<dbReference type="Proteomes" id="UP000006380">
    <property type="component" value="Chromosome"/>
</dbReference>
<dbReference type="EMBL" id="CP000767">
    <property type="protein sequence ID" value="EAU00372.1"/>
    <property type="molecule type" value="Genomic_DNA"/>
</dbReference>
<organism evidence="1 2">
    <name type="scientific">Campylobacter curvus (strain 525.92)</name>
    <dbReference type="NCBI Taxonomy" id="360105"/>
    <lineage>
        <taxon>Bacteria</taxon>
        <taxon>Pseudomonadati</taxon>
        <taxon>Campylobacterota</taxon>
        <taxon>Epsilonproteobacteria</taxon>
        <taxon>Campylobacterales</taxon>
        <taxon>Campylobacteraceae</taxon>
        <taxon>Campylobacter</taxon>
    </lineage>
</organism>
<keyword evidence="2" id="KW-1185">Reference proteome</keyword>
<protein>
    <submittedName>
        <fullName evidence="1">Uncharacterized protein</fullName>
    </submittedName>
</protein>
<gene>
    <name evidence="1" type="ORF">CCV52592_0045</name>
</gene>
<proteinExistence type="predicted"/>
<dbReference type="InterPro" id="IPR036388">
    <property type="entry name" value="WH-like_DNA-bd_sf"/>
</dbReference>
<dbReference type="InterPro" id="IPR036390">
    <property type="entry name" value="WH_DNA-bd_sf"/>
</dbReference>